<keyword evidence="4" id="KW-1185">Reference proteome</keyword>
<comment type="caution">
    <text evidence="3">The sequence shown here is derived from an EMBL/GenBank/DDBJ whole genome shotgun (WGS) entry which is preliminary data.</text>
</comment>
<name>A0A0F5FHX3_9HYPH</name>
<keyword evidence="1" id="KW-0472">Membrane</keyword>
<feature type="transmembrane region" description="Helical" evidence="1">
    <location>
        <begin position="28"/>
        <end position="51"/>
    </location>
</feature>
<sequence length="99" mass="10901">MEPAMTEEYRPHNRSALERMMGGRPASVIIKLVLLSLLVGFVMSVFGFDAVDLVRGAVDMVREALRDGAGVFRQMGAYILAGAAIVLPIWLLLRLTRGR</sequence>
<feature type="domain" description="DUF6460" evidence="2">
    <location>
        <begin position="65"/>
        <end position="98"/>
    </location>
</feature>
<dbReference type="Pfam" id="PF20061">
    <property type="entry name" value="DUF6460"/>
    <property type="match status" value="1"/>
</dbReference>
<proteinExistence type="predicted"/>
<evidence type="ECO:0000313" key="4">
    <source>
        <dbReference type="Proteomes" id="UP000033649"/>
    </source>
</evidence>
<feature type="transmembrane region" description="Helical" evidence="1">
    <location>
        <begin position="71"/>
        <end position="93"/>
    </location>
</feature>
<evidence type="ECO:0000313" key="3">
    <source>
        <dbReference type="EMBL" id="KKB08155.1"/>
    </source>
</evidence>
<dbReference type="EMBL" id="JZEY01000061">
    <property type="protein sequence ID" value="KKB08155.1"/>
    <property type="molecule type" value="Genomic_DNA"/>
</dbReference>
<dbReference type="PATRIC" id="fig|429727.3.peg.3380"/>
<evidence type="ECO:0000256" key="1">
    <source>
        <dbReference type="SAM" id="Phobius"/>
    </source>
</evidence>
<dbReference type="Proteomes" id="UP000033649">
    <property type="component" value="Unassembled WGS sequence"/>
</dbReference>
<accession>A0A0F5FHX3</accession>
<reference evidence="3 4" key="1">
    <citation type="submission" date="2015-03" db="EMBL/GenBank/DDBJ databases">
        <authorList>
            <person name="Hassan Y."/>
            <person name="Lepp D."/>
            <person name="Li X.-Z."/>
            <person name="Zhou T."/>
        </authorList>
    </citation>
    <scope>NUCLEOTIDE SEQUENCE [LARGE SCALE GENOMIC DNA]</scope>
    <source>
        <strain evidence="3 4">IPL18</strain>
    </source>
</reference>
<gene>
    <name evidence="3" type="ORF">VE26_16515</name>
</gene>
<protein>
    <recommendedName>
        <fullName evidence="2">DUF6460 domain-containing protein</fullName>
    </recommendedName>
</protein>
<keyword evidence="1" id="KW-1133">Transmembrane helix</keyword>
<dbReference type="AlphaFoldDB" id="A0A0F5FHX3"/>
<organism evidence="3 4">
    <name type="scientific">Devosia chinhatensis</name>
    <dbReference type="NCBI Taxonomy" id="429727"/>
    <lineage>
        <taxon>Bacteria</taxon>
        <taxon>Pseudomonadati</taxon>
        <taxon>Pseudomonadota</taxon>
        <taxon>Alphaproteobacteria</taxon>
        <taxon>Hyphomicrobiales</taxon>
        <taxon>Devosiaceae</taxon>
        <taxon>Devosia</taxon>
    </lineage>
</organism>
<keyword evidence="1" id="KW-0812">Transmembrane</keyword>
<evidence type="ECO:0000259" key="2">
    <source>
        <dbReference type="Pfam" id="PF20061"/>
    </source>
</evidence>
<dbReference type="STRING" id="429727.VE26_16515"/>
<dbReference type="InterPro" id="IPR045594">
    <property type="entry name" value="DUF6460"/>
</dbReference>